<dbReference type="Proteomes" id="UP000092460">
    <property type="component" value="Unassembled WGS sequence"/>
</dbReference>
<protein>
    <submittedName>
        <fullName evidence="2">Uncharacterized protein</fullName>
    </submittedName>
</protein>
<name>A0A1B0C0U0_9MUSC</name>
<keyword evidence="3" id="KW-1185">Reference proteome</keyword>
<sequence length="114" mass="13617">MLNRRKSSLGYTCQSVWLHINIHISFLIDYRISYDEYTLHMPMALAVLNAFNRSFFYTVVFSFVSFRPTYRFSRTFRLSLATARAEHRRRLRTKEHLFCCKQMQLTVDSNCVCA</sequence>
<dbReference type="VEuPathDB" id="VectorBase:GPPI046161"/>
<keyword evidence="1" id="KW-0472">Membrane</keyword>
<evidence type="ECO:0000256" key="1">
    <source>
        <dbReference type="SAM" id="Phobius"/>
    </source>
</evidence>
<proteinExistence type="predicted"/>
<reference evidence="2" key="2">
    <citation type="submission" date="2020-05" db="UniProtKB">
        <authorList>
            <consortium name="EnsemblMetazoa"/>
        </authorList>
    </citation>
    <scope>IDENTIFICATION</scope>
    <source>
        <strain evidence="2">IAEA</strain>
    </source>
</reference>
<organism evidence="2 3">
    <name type="scientific">Glossina palpalis gambiensis</name>
    <dbReference type="NCBI Taxonomy" id="67801"/>
    <lineage>
        <taxon>Eukaryota</taxon>
        <taxon>Metazoa</taxon>
        <taxon>Ecdysozoa</taxon>
        <taxon>Arthropoda</taxon>
        <taxon>Hexapoda</taxon>
        <taxon>Insecta</taxon>
        <taxon>Pterygota</taxon>
        <taxon>Neoptera</taxon>
        <taxon>Endopterygota</taxon>
        <taxon>Diptera</taxon>
        <taxon>Brachycera</taxon>
        <taxon>Muscomorpha</taxon>
        <taxon>Hippoboscoidea</taxon>
        <taxon>Glossinidae</taxon>
        <taxon>Glossina</taxon>
    </lineage>
</organism>
<dbReference type="EMBL" id="JXJN01023753">
    <property type="status" value="NOT_ANNOTATED_CDS"/>
    <property type="molecule type" value="Genomic_DNA"/>
</dbReference>
<keyword evidence="1" id="KW-1133">Transmembrane helix</keyword>
<dbReference type="EnsemblMetazoa" id="GPPI046161-RA">
    <property type="protein sequence ID" value="GPPI046161-PA"/>
    <property type="gene ID" value="GPPI046161"/>
</dbReference>
<reference evidence="3" key="1">
    <citation type="submission" date="2015-01" db="EMBL/GenBank/DDBJ databases">
        <authorList>
            <person name="Aksoy S."/>
            <person name="Warren W."/>
            <person name="Wilson R.K."/>
        </authorList>
    </citation>
    <scope>NUCLEOTIDE SEQUENCE [LARGE SCALE GENOMIC DNA]</scope>
    <source>
        <strain evidence="3">IAEA</strain>
    </source>
</reference>
<keyword evidence="1" id="KW-0812">Transmembrane</keyword>
<evidence type="ECO:0000313" key="3">
    <source>
        <dbReference type="Proteomes" id="UP000092460"/>
    </source>
</evidence>
<feature type="transmembrane region" description="Helical" evidence="1">
    <location>
        <begin position="9"/>
        <end position="28"/>
    </location>
</feature>
<evidence type="ECO:0000313" key="2">
    <source>
        <dbReference type="EnsemblMetazoa" id="GPPI046161-PA"/>
    </source>
</evidence>
<accession>A0A1B0C0U0</accession>
<feature type="transmembrane region" description="Helical" evidence="1">
    <location>
        <begin position="40"/>
        <end position="64"/>
    </location>
</feature>
<dbReference type="AlphaFoldDB" id="A0A1B0C0U0"/>